<gene>
    <name evidence="6" type="primary">LOC107768810</name>
</gene>
<evidence type="ECO:0000313" key="5">
    <source>
        <dbReference type="Proteomes" id="UP000790787"/>
    </source>
</evidence>
<dbReference type="Pfam" id="PF10551">
    <property type="entry name" value="MULE"/>
    <property type="match status" value="1"/>
</dbReference>
<dbReference type="InterPro" id="IPR006564">
    <property type="entry name" value="Znf_PMZ"/>
</dbReference>
<reference evidence="6" key="2">
    <citation type="submission" date="2025-08" db="UniProtKB">
        <authorList>
            <consortium name="RefSeq"/>
        </authorList>
    </citation>
    <scope>IDENTIFICATION</scope>
    <source>
        <tissue evidence="6">Leaf</tissue>
    </source>
</reference>
<proteinExistence type="predicted"/>
<dbReference type="RefSeq" id="XP_016443451.2">
    <property type="nucleotide sequence ID" value="XM_016587965.2"/>
</dbReference>
<dbReference type="PaxDb" id="4097-A0A1S3XU38"/>
<evidence type="ECO:0000256" key="1">
    <source>
        <dbReference type="ARBA" id="ARBA00022723"/>
    </source>
</evidence>
<dbReference type="OMA" id="CKHIEAN"/>
<dbReference type="InterPro" id="IPR007527">
    <property type="entry name" value="Znf_SWIM"/>
</dbReference>
<dbReference type="Proteomes" id="UP000790787">
    <property type="component" value="Chromosome 23"/>
</dbReference>
<dbReference type="GeneID" id="107768810"/>
<name>A0A1S3XU38_TOBAC</name>
<accession>A0A1S3XU38</accession>
<dbReference type="PANTHER" id="PTHR31973">
    <property type="entry name" value="POLYPROTEIN, PUTATIVE-RELATED"/>
    <property type="match status" value="1"/>
</dbReference>
<dbReference type="PANTHER" id="PTHR31973:SF189">
    <property type="entry name" value="TRANSPOSASE, MUDR, PLANT, MULE TRANSPOSASE DOMAIN PROTEIN-RELATED"/>
    <property type="match status" value="1"/>
</dbReference>
<dbReference type="Pfam" id="PF04434">
    <property type="entry name" value="SWIM"/>
    <property type="match status" value="1"/>
</dbReference>
<evidence type="ECO:0000256" key="3">
    <source>
        <dbReference type="ARBA" id="ARBA00022833"/>
    </source>
</evidence>
<evidence type="ECO:0000313" key="6">
    <source>
        <dbReference type="RefSeq" id="XP_016443451.2"/>
    </source>
</evidence>
<dbReference type="PROSITE" id="PS50966">
    <property type="entry name" value="ZF_SWIM"/>
    <property type="match status" value="1"/>
</dbReference>
<keyword evidence="5" id="KW-1185">Reference proteome</keyword>
<dbReference type="SMART" id="SM00575">
    <property type="entry name" value="ZnF_PMZ"/>
    <property type="match status" value="1"/>
</dbReference>
<dbReference type="RefSeq" id="XP_016443451.1">
    <property type="nucleotide sequence ID" value="XM_016587965.1"/>
</dbReference>
<evidence type="ECO:0000256" key="4">
    <source>
        <dbReference type="PROSITE-ProRule" id="PRU00325"/>
    </source>
</evidence>
<protein>
    <submittedName>
        <fullName evidence="6">Uncharacterized protein LOC107768810</fullName>
    </submittedName>
</protein>
<dbReference type="GO" id="GO:0008270">
    <property type="term" value="F:zinc ion binding"/>
    <property type="evidence" value="ECO:0007669"/>
    <property type="project" value="UniProtKB-KW"/>
</dbReference>
<dbReference type="OrthoDB" id="1224246at2759"/>
<keyword evidence="3" id="KW-0862">Zinc</keyword>
<dbReference type="STRING" id="4097.A0A1S3XU38"/>
<reference evidence="5" key="1">
    <citation type="journal article" date="2014" name="Nat. Commun.">
        <title>The tobacco genome sequence and its comparison with those of tomato and potato.</title>
        <authorList>
            <person name="Sierro N."/>
            <person name="Battey J.N."/>
            <person name="Ouadi S."/>
            <person name="Bakaher N."/>
            <person name="Bovet L."/>
            <person name="Willig A."/>
            <person name="Goepfert S."/>
            <person name="Peitsch M.C."/>
            <person name="Ivanov N.V."/>
        </authorList>
    </citation>
    <scope>NUCLEOTIDE SEQUENCE [LARGE SCALE GENOMIC DNA]</scope>
</reference>
<organism evidence="5 6">
    <name type="scientific">Nicotiana tabacum</name>
    <name type="common">Common tobacco</name>
    <dbReference type="NCBI Taxonomy" id="4097"/>
    <lineage>
        <taxon>Eukaryota</taxon>
        <taxon>Viridiplantae</taxon>
        <taxon>Streptophyta</taxon>
        <taxon>Embryophyta</taxon>
        <taxon>Tracheophyta</taxon>
        <taxon>Spermatophyta</taxon>
        <taxon>Magnoliopsida</taxon>
        <taxon>eudicotyledons</taxon>
        <taxon>Gunneridae</taxon>
        <taxon>Pentapetalae</taxon>
        <taxon>asterids</taxon>
        <taxon>lamiids</taxon>
        <taxon>Solanales</taxon>
        <taxon>Solanaceae</taxon>
        <taxon>Nicotianoideae</taxon>
        <taxon>Nicotianeae</taxon>
        <taxon>Nicotiana</taxon>
    </lineage>
</organism>
<keyword evidence="2 4" id="KW-0863">Zinc-finger</keyword>
<keyword evidence="1" id="KW-0479">Metal-binding</keyword>
<evidence type="ECO:0000256" key="2">
    <source>
        <dbReference type="ARBA" id="ARBA00022771"/>
    </source>
</evidence>
<sequence length="437" mass="50472">MTFKDIPETRKMINMYSLANGYDLQQVKSDPARLRYICGGGVKFKTLEPEHTYEPAFENQRVDVNTIAAYFKIGLKDNPKIKVKEMRASLKAAFNVNEKLEGSFSDEYNKLVAYANELKLSNPGSDVIINLSKDALEEGKRRFLRMYICFQAMKSGFKSGLRPFIGLDGTFLKGKSKGQLLVAVGQDSANYLYPLAWSIVDKEIKLTWKWFLGHLQTSLDLKMGEGITFISDMQKILCKHIEANWCRRWGSGEYKKFLWWAAWSTYEEDFKDQIKSMSQVDDDGKSVDNNLTESFNAWILQARHKPIIKMLEDIRIKVMNMINEHEAEVMTWGNEYSPKTMELYNQFMRIALKCHVNGSADNGYEVTESSDRHIVNPWLKKCTCRAWDLCGIPCPHAICALLHKKLDPLSQIHWYLTKEAYLLTYSHKLQPIKGEKF</sequence>
<dbReference type="AlphaFoldDB" id="A0A1S3XU38"/>
<dbReference type="KEGG" id="nta:107768810"/>
<dbReference type="InterPro" id="IPR018289">
    <property type="entry name" value="MULE_transposase_dom"/>
</dbReference>